<sequence>MFVCGKEFRIACMHSKGPSFEDTGRGSQTDQEEGEERLRAAALHVRTCGFCDHPQFVANRIVHDPE</sequence>
<keyword evidence="2" id="KW-1185">Reference proteome</keyword>
<gene>
    <name evidence="1" type="ORF">TNCV_3039611</name>
</gene>
<evidence type="ECO:0000313" key="1">
    <source>
        <dbReference type="EMBL" id="GFX99486.1"/>
    </source>
</evidence>
<reference evidence="1" key="1">
    <citation type="submission" date="2020-08" db="EMBL/GenBank/DDBJ databases">
        <title>Multicomponent nature underlies the extraordinary mechanical properties of spider dragline silk.</title>
        <authorList>
            <person name="Kono N."/>
            <person name="Nakamura H."/>
            <person name="Mori M."/>
            <person name="Yoshida Y."/>
            <person name="Ohtoshi R."/>
            <person name="Malay A.D."/>
            <person name="Moran D.A.P."/>
            <person name="Tomita M."/>
            <person name="Numata K."/>
            <person name="Arakawa K."/>
        </authorList>
    </citation>
    <scope>NUCLEOTIDE SEQUENCE</scope>
</reference>
<proteinExistence type="predicted"/>
<accession>A0A8X6RY14</accession>
<evidence type="ECO:0000313" key="2">
    <source>
        <dbReference type="Proteomes" id="UP000887159"/>
    </source>
</evidence>
<name>A0A8X6RY14_TRICX</name>
<dbReference type="AlphaFoldDB" id="A0A8X6RY14"/>
<comment type="caution">
    <text evidence="1">The sequence shown here is derived from an EMBL/GenBank/DDBJ whole genome shotgun (WGS) entry which is preliminary data.</text>
</comment>
<dbReference type="EMBL" id="BMAU01021212">
    <property type="protein sequence ID" value="GFX99486.1"/>
    <property type="molecule type" value="Genomic_DNA"/>
</dbReference>
<protein>
    <submittedName>
        <fullName evidence="1">Uncharacterized protein</fullName>
    </submittedName>
</protein>
<organism evidence="1 2">
    <name type="scientific">Trichonephila clavipes</name>
    <name type="common">Golden silk orbweaver</name>
    <name type="synonym">Nephila clavipes</name>
    <dbReference type="NCBI Taxonomy" id="2585209"/>
    <lineage>
        <taxon>Eukaryota</taxon>
        <taxon>Metazoa</taxon>
        <taxon>Ecdysozoa</taxon>
        <taxon>Arthropoda</taxon>
        <taxon>Chelicerata</taxon>
        <taxon>Arachnida</taxon>
        <taxon>Araneae</taxon>
        <taxon>Araneomorphae</taxon>
        <taxon>Entelegynae</taxon>
        <taxon>Araneoidea</taxon>
        <taxon>Nephilidae</taxon>
        <taxon>Trichonephila</taxon>
    </lineage>
</organism>
<dbReference type="Proteomes" id="UP000887159">
    <property type="component" value="Unassembled WGS sequence"/>
</dbReference>